<dbReference type="InterPro" id="IPR002347">
    <property type="entry name" value="SDR_fam"/>
</dbReference>
<reference evidence="2 3" key="1">
    <citation type="submission" date="2019-02" db="EMBL/GenBank/DDBJ databases">
        <title>Genome sequencing of the rare red list fungi Bondarzewia mesenterica.</title>
        <authorList>
            <person name="Buettner E."/>
            <person name="Kellner H."/>
        </authorList>
    </citation>
    <scope>NUCLEOTIDE SEQUENCE [LARGE SCALE GENOMIC DNA]</scope>
    <source>
        <strain evidence="2 3">DSM 108281</strain>
    </source>
</reference>
<gene>
    <name evidence="2" type="ORF">EW146_g8783</name>
</gene>
<protein>
    <submittedName>
        <fullName evidence="2">Uncharacterized protein</fullName>
    </submittedName>
</protein>
<accession>A0A4S4LC52</accession>
<comment type="similarity">
    <text evidence="1">Belongs to the short-chain dehydrogenases/reductases (SDR) family.</text>
</comment>
<dbReference type="Gene3D" id="3.40.50.720">
    <property type="entry name" value="NAD(P)-binding Rossmann-like Domain"/>
    <property type="match status" value="1"/>
</dbReference>
<proteinExistence type="inferred from homology"/>
<evidence type="ECO:0000256" key="1">
    <source>
        <dbReference type="ARBA" id="ARBA00006484"/>
    </source>
</evidence>
<keyword evidence="3" id="KW-1185">Reference proteome</keyword>
<comment type="caution">
    <text evidence="2">The sequence shown here is derived from an EMBL/GenBank/DDBJ whole genome shotgun (WGS) entry which is preliminary data.</text>
</comment>
<name>A0A4S4LC52_9AGAM</name>
<dbReference type="GO" id="GO:0006633">
    <property type="term" value="P:fatty acid biosynthetic process"/>
    <property type="evidence" value="ECO:0007669"/>
    <property type="project" value="TreeGrafter"/>
</dbReference>
<evidence type="ECO:0000313" key="3">
    <source>
        <dbReference type="Proteomes" id="UP000310158"/>
    </source>
</evidence>
<dbReference type="GO" id="GO:0016616">
    <property type="term" value="F:oxidoreductase activity, acting on the CH-OH group of donors, NAD or NADP as acceptor"/>
    <property type="evidence" value="ECO:0007669"/>
    <property type="project" value="TreeGrafter"/>
</dbReference>
<dbReference type="PRINTS" id="PR00081">
    <property type="entry name" value="GDHRDH"/>
</dbReference>
<evidence type="ECO:0000313" key="2">
    <source>
        <dbReference type="EMBL" id="THH09115.1"/>
    </source>
</evidence>
<dbReference type="PANTHER" id="PTHR42760:SF121">
    <property type="entry name" value="3-OXOACYL-(ACYL-CARRIER-PROTEIN) REDUCTASE"/>
    <property type="match status" value="1"/>
</dbReference>
<dbReference type="EMBL" id="SGPL01000655">
    <property type="protein sequence ID" value="THH09115.1"/>
    <property type="molecule type" value="Genomic_DNA"/>
</dbReference>
<dbReference type="PANTHER" id="PTHR42760">
    <property type="entry name" value="SHORT-CHAIN DEHYDROGENASES/REDUCTASES FAMILY MEMBER"/>
    <property type="match status" value="1"/>
</dbReference>
<dbReference type="SUPFAM" id="SSF51735">
    <property type="entry name" value="NAD(P)-binding Rossmann-fold domains"/>
    <property type="match status" value="1"/>
</dbReference>
<dbReference type="Pfam" id="PF00106">
    <property type="entry name" value="adh_short"/>
    <property type="match status" value="1"/>
</dbReference>
<sequence length="191" mass="20392">MCFDPPQVLKVPTMSQGAALITGAAQGIGKSIALRLAEDGYDVVINDISAKSDGLAAVQAEIAQRCPDRRCIISTGDISLEDDVRRVFKATIDDLGSLDVMVANAGICSADSFMNSSVEDLDNMYSVNLRGVFLCQFPLPRSSDHCEKRHGTGYQYAARRMIEQGRGGRIIGASSGAGKQGLCDQFDDAIP</sequence>
<dbReference type="AlphaFoldDB" id="A0A4S4LC52"/>
<organism evidence="2 3">
    <name type="scientific">Bondarzewia mesenterica</name>
    <dbReference type="NCBI Taxonomy" id="1095465"/>
    <lineage>
        <taxon>Eukaryota</taxon>
        <taxon>Fungi</taxon>
        <taxon>Dikarya</taxon>
        <taxon>Basidiomycota</taxon>
        <taxon>Agaricomycotina</taxon>
        <taxon>Agaricomycetes</taxon>
        <taxon>Russulales</taxon>
        <taxon>Bondarzewiaceae</taxon>
        <taxon>Bondarzewia</taxon>
    </lineage>
</organism>
<dbReference type="Proteomes" id="UP000310158">
    <property type="component" value="Unassembled WGS sequence"/>
</dbReference>
<dbReference type="InterPro" id="IPR036291">
    <property type="entry name" value="NAD(P)-bd_dom_sf"/>
</dbReference>
<dbReference type="GO" id="GO:0048038">
    <property type="term" value="F:quinone binding"/>
    <property type="evidence" value="ECO:0007669"/>
    <property type="project" value="TreeGrafter"/>
</dbReference>
<dbReference type="OrthoDB" id="498125at2759"/>